<dbReference type="STRING" id="47312.SAMN04489765_2228"/>
<dbReference type="OrthoDB" id="2986442at2"/>
<dbReference type="InterPro" id="IPR003439">
    <property type="entry name" value="ABC_transporter-like_ATP-bd"/>
</dbReference>
<dbReference type="SMART" id="SM00382">
    <property type="entry name" value="AAA"/>
    <property type="match status" value="1"/>
</dbReference>
<evidence type="ECO:0000259" key="5">
    <source>
        <dbReference type="PROSITE" id="PS50893"/>
    </source>
</evidence>
<dbReference type="InterPro" id="IPR050319">
    <property type="entry name" value="ABC_transp_ATP-bind"/>
</dbReference>
<sequence length="225" mass="23342">MTVLPIRGRGVVVRRGGRTVLNGVDVDVEPGIWTGVTGPSGSGKTTLLRVLAGLLAPDAGTVDHGGGAPRPRPGAVALLAQHPRTVCNPRWTVAQVIAEPLRIAGAPVDRGAVEDAARRATLDADLLDRFPSQVSDGQLQRACVARVLLQEPAFVLADEPVAMLDPVAARAVLRVLDELSDAGTGIVLVSHNGPLVRGRCASIVDVQSSGATSTETPIFEPLESV</sequence>
<evidence type="ECO:0000256" key="1">
    <source>
        <dbReference type="ARBA" id="ARBA00005417"/>
    </source>
</evidence>
<dbReference type="Pfam" id="PF00005">
    <property type="entry name" value="ABC_tran"/>
    <property type="match status" value="1"/>
</dbReference>
<reference evidence="7" key="1">
    <citation type="submission" date="2016-10" db="EMBL/GenBank/DDBJ databases">
        <authorList>
            <person name="Varghese N."/>
            <person name="Submissions S."/>
        </authorList>
    </citation>
    <scope>NUCLEOTIDE SEQUENCE [LARGE SCALE GENOMIC DNA]</scope>
    <source>
        <strain evidence="7">DSM 44142</strain>
    </source>
</reference>
<organism evidence="6 7">
    <name type="scientific">Tsukamurella pulmonis</name>
    <dbReference type="NCBI Taxonomy" id="47312"/>
    <lineage>
        <taxon>Bacteria</taxon>
        <taxon>Bacillati</taxon>
        <taxon>Actinomycetota</taxon>
        <taxon>Actinomycetes</taxon>
        <taxon>Mycobacteriales</taxon>
        <taxon>Tsukamurellaceae</taxon>
        <taxon>Tsukamurella</taxon>
    </lineage>
</organism>
<dbReference type="GO" id="GO:0005524">
    <property type="term" value="F:ATP binding"/>
    <property type="evidence" value="ECO:0007669"/>
    <property type="project" value="UniProtKB-KW"/>
</dbReference>
<dbReference type="AlphaFoldDB" id="A0A1H1EIW7"/>
<evidence type="ECO:0000313" key="6">
    <source>
        <dbReference type="EMBL" id="SDQ88721.1"/>
    </source>
</evidence>
<dbReference type="SUPFAM" id="SSF52540">
    <property type="entry name" value="P-loop containing nucleoside triphosphate hydrolases"/>
    <property type="match status" value="1"/>
</dbReference>
<feature type="domain" description="ABC transporter" evidence="5">
    <location>
        <begin position="6"/>
        <end position="225"/>
    </location>
</feature>
<dbReference type="PANTHER" id="PTHR43776">
    <property type="entry name" value="TRANSPORT ATP-BINDING PROTEIN"/>
    <property type="match status" value="1"/>
</dbReference>
<dbReference type="GO" id="GO:0055085">
    <property type="term" value="P:transmembrane transport"/>
    <property type="evidence" value="ECO:0007669"/>
    <property type="project" value="UniProtKB-ARBA"/>
</dbReference>
<keyword evidence="2" id="KW-0813">Transport</keyword>
<dbReference type="PROSITE" id="PS50893">
    <property type="entry name" value="ABC_TRANSPORTER_2"/>
    <property type="match status" value="1"/>
</dbReference>
<keyword evidence="4 6" id="KW-0067">ATP-binding</keyword>
<comment type="similarity">
    <text evidence="1">Belongs to the ABC transporter superfamily.</text>
</comment>
<evidence type="ECO:0000256" key="3">
    <source>
        <dbReference type="ARBA" id="ARBA00022741"/>
    </source>
</evidence>
<dbReference type="Gene3D" id="3.40.50.300">
    <property type="entry name" value="P-loop containing nucleotide triphosphate hydrolases"/>
    <property type="match status" value="1"/>
</dbReference>
<dbReference type="GO" id="GO:0016887">
    <property type="term" value="F:ATP hydrolysis activity"/>
    <property type="evidence" value="ECO:0007669"/>
    <property type="project" value="InterPro"/>
</dbReference>
<evidence type="ECO:0000256" key="4">
    <source>
        <dbReference type="ARBA" id="ARBA00022840"/>
    </source>
</evidence>
<dbReference type="Proteomes" id="UP000183053">
    <property type="component" value="Unassembled WGS sequence"/>
</dbReference>
<gene>
    <name evidence="6" type="ORF">SAMN04489765_2228</name>
</gene>
<keyword evidence="7" id="KW-1185">Reference proteome</keyword>
<dbReference type="InterPro" id="IPR003593">
    <property type="entry name" value="AAA+_ATPase"/>
</dbReference>
<dbReference type="InterPro" id="IPR027417">
    <property type="entry name" value="P-loop_NTPase"/>
</dbReference>
<dbReference type="PANTHER" id="PTHR43776:SF7">
    <property type="entry name" value="D,D-DIPEPTIDE TRANSPORT ATP-BINDING PROTEIN DDPF-RELATED"/>
    <property type="match status" value="1"/>
</dbReference>
<name>A0A1H1EIW7_9ACTN</name>
<proteinExistence type="inferred from homology"/>
<evidence type="ECO:0000256" key="2">
    <source>
        <dbReference type="ARBA" id="ARBA00022448"/>
    </source>
</evidence>
<evidence type="ECO:0000313" key="7">
    <source>
        <dbReference type="Proteomes" id="UP000183053"/>
    </source>
</evidence>
<keyword evidence="3" id="KW-0547">Nucleotide-binding</keyword>
<accession>A0A1H1EIW7</accession>
<protein>
    <submittedName>
        <fullName evidence="6">Peptide/nickel transport system ATP-binding protein</fullName>
    </submittedName>
</protein>
<dbReference type="EMBL" id="FNLF01000002">
    <property type="protein sequence ID" value="SDQ88721.1"/>
    <property type="molecule type" value="Genomic_DNA"/>
</dbReference>
<dbReference type="RefSeq" id="WP_068565464.1">
    <property type="nucleotide sequence ID" value="NZ_FNLF01000002.1"/>
</dbReference>